<protein>
    <submittedName>
        <fullName evidence="1">Uncharacterized protein</fullName>
    </submittedName>
</protein>
<name>A0A9R1UI06_LACSA</name>
<organism evidence="1 2">
    <name type="scientific">Lactuca sativa</name>
    <name type="common">Garden lettuce</name>
    <dbReference type="NCBI Taxonomy" id="4236"/>
    <lineage>
        <taxon>Eukaryota</taxon>
        <taxon>Viridiplantae</taxon>
        <taxon>Streptophyta</taxon>
        <taxon>Embryophyta</taxon>
        <taxon>Tracheophyta</taxon>
        <taxon>Spermatophyta</taxon>
        <taxon>Magnoliopsida</taxon>
        <taxon>eudicotyledons</taxon>
        <taxon>Gunneridae</taxon>
        <taxon>Pentapetalae</taxon>
        <taxon>asterids</taxon>
        <taxon>campanulids</taxon>
        <taxon>Asterales</taxon>
        <taxon>Asteraceae</taxon>
        <taxon>Cichorioideae</taxon>
        <taxon>Cichorieae</taxon>
        <taxon>Lactucinae</taxon>
        <taxon>Lactuca</taxon>
    </lineage>
</organism>
<comment type="caution">
    <text evidence="1">The sequence shown here is derived from an EMBL/GenBank/DDBJ whole genome shotgun (WGS) entry which is preliminary data.</text>
</comment>
<keyword evidence="2" id="KW-1185">Reference proteome</keyword>
<evidence type="ECO:0000313" key="2">
    <source>
        <dbReference type="Proteomes" id="UP000235145"/>
    </source>
</evidence>
<dbReference type="AlphaFoldDB" id="A0A9R1UI06"/>
<accession>A0A9R1UI06</accession>
<dbReference type="Proteomes" id="UP000235145">
    <property type="component" value="Unassembled WGS sequence"/>
</dbReference>
<reference evidence="1 2" key="1">
    <citation type="journal article" date="2017" name="Nat. Commun.">
        <title>Genome assembly with in vitro proximity ligation data and whole-genome triplication in lettuce.</title>
        <authorList>
            <person name="Reyes-Chin-Wo S."/>
            <person name="Wang Z."/>
            <person name="Yang X."/>
            <person name="Kozik A."/>
            <person name="Arikit S."/>
            <person name="Song C."/>
            <person name="Xia L."/>
            <person name="Froenicke L."/>
            <person name="Lavelle D.O."/>
            <person name="Truco M.J."/>
            <person name="Xia R."/>
            <person name="Zhu S."/>
            <person name="Xu C."/>
            <person name="Xu H."/>
            <person name="Xu X."/>
            <person name="Cox K."/>
            <person name="Korf I."/>
            <person name="Meyers B.C."/>
            <person name="Michelmore R.W."/>
        </authorList>
    </citation>
    <scope>NUCLEOTIDE SEQUENCE [LARGE SCALE GENOMIC DNA]</scope>
    <source>
        <strain evidence="2">cv. Salinas</strain>
        <tissue evidence="1">Seedlings</tissue>
    </source>
</reference>
<evidence type="ECO:0000313" key="1">
    <source>
        <dbReference type="EMBL" id="KAJ0187335.1"/>
    </source>
</evidence>
<sequence length="82" mass="9349">MSSVNQSFLEPFWVELGDGGSKPRGAVDWVAIDGFLCGVKRGMHSRIEKEKVKKVIKVVLDETKNRKGDFMRTKARELREII</sequence>
<dbReference type="EMBL" id="NBSK02000009">
    <property type="protein sequence ID" value="KAJ0187335.1"/>
    <property type="molecule type" value="Genomic_DNA"/>
</dbReference>
<proteinExistence type="predicted"/>
<gene>
    <name evidence="1" type="ORF">LSAT_V11C900465970</name>
</gene>